<dbReference type="AlphaFoldDB" id="A0A1B7KY04"/>
<dbReference type="PROSITE" id="PS51900">
    <property type="entry name" value="CB"/>
    <property type="match status" value="1"/>
</dbReference>
<evidence type="ECO:0000256" key="2">
    <source>
        <dbReference type="ARBA" id="ARBA00022908"/>
    </source>
</evidence>
<feature type="domain" description="Core-binding (CB)" evidence="7">
    <location>
        <begin position="84"/>
        <end position="169"/>
    </location>
</feature>
<keyword evidence="2" id="KW-0229">DNA integration</keyword>
<dbReference type="Pfam" id="PF00589">
    <property type="entry name" value="Phage_integrase"/>
    <property type="match status" value="1"/>
</dbReference>
<evidence type="ECO:0000313" key="8">
    <source>
        <dbReference type="EMBL" id="OAT74928.1"/>
    </source>
</evidence>
<keyword evidence="4" id="KW-0233">DNA recombination</keyword>
<evidence type="ECO:0000256" key="5">
    <source>
        <dbReference type="PROSITE-ProRule" id="PRU01248"/>
    </source>
</evidence>
<dbReference type="InterPro" id="IPR050090">
    <property type="entry name" value="Tyrosine_recombinase_XerCD"/>
</dbReference>
<dbReference type="GO" id="GO:0008907">
    <property type="term" value="F:integrase activity"/>
    <property type="evidence" value="ECO:0007669"/>
    <property type="project" value="InterPro"/>
</dbReference>
<dbReference type="RefSeq" id="WP_064601307.1">
    <property type="nucleotide sequence ID" value="NZ_LYRP01000050.1"/>
</dbReference>
<dbReference type="InterPro" id="IPR044068">
    <property type="entry name" value="CB"/>
</dbReference>
<feature type="domain" description="Tyr recombinase" evidence="6">
    <location>
        <begin position="191"/>
        <end position="377"/>
    </location>
</feature>
<dbReference type="Proteomes" id="UP000078225">
    <property type="component" value="Unassembled WGS sequence"/>
</dbReference>
<keyword evidence="9" id="KW-1185">Reference proteome</keyword>
<evidence type="ECO:0000313" key="9">
    <source>
        <dbReference type="Proteomes" id="UP000078225"/>
    </source>
</evidence>
<proteinExistence type="inferred from homology"/>
<evidence type="ECO:0000256" key="4">
    <source>
        <dbReference type="ARBA" id="ARBA00023172"/>
    </source>
</evidence>
<dbReference type="SUPFAM" id="SSF56349">
    <property type="entry name" value="DNA breaking-rejoining enzymes"/>
    <property type="match status" value="1"/>
</dbReference>
<dbReference type="InterPro" id="IPR011010">
    <property type="entry name" value="DNA_brk_join_enz"/>
</dbReference>
<dbReference type="PANTHER" id="PTHR30349">
    <property type="entry name" value="PHAGE INTEGRASE-RELATED"/>
    <property type="match status" value="1"/>
</dbReference>
<keyword evidence="3 5" id="KW-0238">DNA-binding</keyword>
<accession>A0A1B7KY04</accession>
<evidence type="ECO:0000259" key="7">
    <source>
        <dbReference type="PROSITE" id="PS51900"/>
    </source>
</evidence>
<gene>
    <name evidence="8" type="ORF">A9B99_17225</name>
</gene>
<organism evidence="8 9">
    <name type="scientific">Mangrovibacter phragmitis</name>
    <dbReference type="NCBI Taxonomy" id="1691903"/>
    <lineage>
        <taxon>Bacteria</taxon>
        <taxon>Pseudomonadati</taxon>
        <taxon>Pseudomonadota</taxon>
        <taxon>Gammaproteobacteria</taxon>
        <taxon>Enterobacterales</taxon>
        <taxon>Enterobacteriaceae</taxon>
        <taxon>Mangrovibacter</taxon>
    </lineage>
</organism>
<dbReference type="PANTHER" id="PTHR30349:SF64">
    <property type="entry name" value="PROPHAGE INTEGRASE INTD-RELATED"/>
    <property type="match status" value="1"/>
</dbReference>
<evidence type="ECO:0000256" key="3">
    <source>
        <dbReference type="ARBA" id="ARBA00023125"/>
    </source>
</evidence>
<dbReference type="STRING" id="1691903.A9B99_17225"/>
<dbReference type="Gene3D" id="3.30.160.60">
    <property type="entry name" value="Classic Zinc Finger"/>
    <property type="match status" value="1"/>
</dbReference>
<sequence length="381" mass="43889">MAARPRAHRITIPNLYCKLDKRTGKVYWQYKNPITGRFHSLGTDESEAKQVATEANTIFAEQRTRQILSVNSRLARVKGSRTDITVTEWLDKYQSIQEERLSQGELRPNSYRQKAKPVRLFREHCGLQHLKDITALDISEVIDEVKAEGHSRMAQIVRMVLIDVFKEAQHAGHVPPGYNPAQATRQPRNRVTRQRLSLDEWKVIYEAASRQQPYLQCGMMLALITGQRLGDICNMKFTDIWDDMLHIEQEKTGTRLAIPLSLKINELDISLRDVISQCRDAVVSKYLIHFRHTTSQANRGDQVSTKTLTSTFKKARDKSGINWETGTAPTFHEQRSLSERLYREQGINTQKLLGHKSRKMTDKYNDDRGKDWLVIDTQTGS</sequence>
<comment type="caution">
    <text evidence="8">The sequence shown here is derived from an EMBL/GenBank/DDBJ whole genome shotgun (WGS) entry which is preliminary data.</text>
</comment>
<dbReference type="GO" id="GO:0003677">
    <property type="term" value="F:DNA binding"/>
    <property type="evidence" value="ECO:0007669"/>
    <property type="project" value="UniProtKB-UniRule"/>
</dbReference>
<dbReference type="InterPro" id="IPR002104">
    <property type="entry name" value="Integrase_catalytic"/>
</dbReference>
<comment type="similarity">
    <text evidence="1">Belongs to the 'phage' integrase family.</text>
</comment>
<dbReference type="InterPro" id="IPR015094">
    <property type="entry name" value="Integrase_lambda-typ_DNA-bd_N"/>
</dbReference>
<dbReference type="InterPro" id="IPR013762">
    <property type="entry name" value="Integrase-like_cat_sf"/>
</dbReference>
<dbReference type="GO" id="GO:0006310">
    <property type="term" value="P:DNA recombination"/>
    <property type="evidence" value="ECO:0007669"/>
    <property type="project" value="UniProtKB-KW"/>
</dbReference>
<reference evidence="9" key="1">
    <citation type="submission" date="2016-05" db="EMBL/GenBank/DDBJ databases">
        <authorList>
            <person name="Behera P."/>
            <person name="Vaishampayan P."/>
            <person name="Singh N."/>
            <person name="Raina V."/>
            <person name="Suar M."/>
            <person name="Pattnaik A."/>
            <person name="Rastogi G."/>
        </authorList>
    </citation>
    <scope>NUCLEOTIDE SEQUENCE [LARGE SCALE GENOMIC DNA]</scope>
    <source>
        <strain evidence="9">MP23</strain>
    </source>
</reference>
<evidence type="ECO:0000256" key="1">
    <source>
        <dbReference type="ARBA" id="ARBA00008857"/>
    </source>
</evidence>
<dbReference type="CDD" id="cd00800">
    <property type="entry name" value="INT_Lambda_C"/>
    <property type="match status" value="1"/>
</dbReference>
<dbReference type="EMBL" id="LYRP01000050">
    <property type="protein sequence ID" value="OAT74928.1"/>
    <property type="molecule type" value="Genomic_DNA"/>
</dbReference>
<evidence type="ECO:0000259" key="6">
    <source>
        <dbReference type="PROSITE" id="PS51898"/>
    </source>
</evidence>
<dbReference type="Gene3D" id="1.10.443.10">
    <property type="entry name" value="Intergrase catalytic core"/>
    <property type="match status" value="1"/>
</dbReference>
<protein>
    <submittedName>
        <fullName evidence="8">Integrase</fullName>
    </submittedName>
</protein>
<name>A0A1B7KY04_9ENTR</name>
<dbReference type="Gene3D" id="1.10.150.130">
    <property type="match status" value="1"/>
</dbReference>
<dbReference type="InterPro" id="IPR010998">
    <property type="entry name" value="Integrase_recombinase_N"/>
</dbReference>
<dbReference type="OrthoDB" id="8781634at2"/>
<dbReference type="PROSITE" id="PS51898">
    <property type="entry name" value="TYR_RECOMBINASE"/>
    <property type="match status" value="1"/>
</dbReference>
<dbReference type="Pfam" id="PF09003">
    <property type="entry name" value="Arm-DNA-bind_1"/>
    <property type="match status" value="1"/>
</dbReference>